<dbReference type="PROSITE" id="PS51257">
    <property type="entry name" value="PROKAR_LIPOPROTEIN"/>
    <property type="match status" value="1"/>
</dbReference>
<dbReference type="PANTHER" id="PTHR35936">
    <property type="entry name" value="MEMBRANE-BOUND LYTIC MUREIN TRANSGLYCOSYLASE F"/>
    <property type="match status" value="1"/>
</dbReference>
<reference evidence="7 8" key="1">
    <citation type="journal article" date="2013" name="Genome Announc.">
        <title>Complete Genome Sequence of the Porcine Strain Brachyspira pilosicoli P43/6/78(T.).</title>
        <authorList>
            <person name="Lin C."/>
            <person name="den Bakker H.C."/>
            <person name="Suzuki H."/>
            <person name="Lefebure T."/>
            <person name="Ponnala L."/>
            <person name="Sun Q."/>
            <person name="Stanhope M.J."/>
            <person name="Wiedmann M."/>
            <person name="Duhamel G.E."/>
        </authorList>
    </citation>
    <scope>NUCLEOTIDE SEQUENCE [LARGE SCALE GENOMIC DNA]</scope>
    <source>
        <strain evidence="7 8">P43/6/78</strain>
    </source>
</reference>
<evidence type="ECO:0000313" key="7">
    <source>
        <dbReference type="EMBL" id="AGA67207.1"/>
    </source>
</evidence>
<feature type="domain" description="Ionotropic glutamate receptor C-terminal" evidence="6">
    <location>
        <begin position="41"/>
        <end position="263"/>
    </location>
</feature>
<evidence type="ECO:0000256" key="1">
    <source>
        <dbReference type="ARBA" id="ARBA00004196"/>
    </source>
</evidence>
<evidence type="ECO:0000256" key="3">
    <source>
        <dbReference type="ARBA" id="ARBA00022729"/>
    </source>
</evidence>
<dbReference type="EMBL" id="CP002873">
    <property type="protein sequence ID" value="AGA67207.1"/>
    <property type="molecule type" value="Genomic_DNA"/>
</dbReference>
<comment type="similarity">
    <text evidence="2 4">Belongs to the bacterial solute-binding protein 3 family.</text>
</comment>
<gene>
    <name evidence="7" type="ORF">BPP43_10135</name>
</gene>
<evidence type="ECO:0000313" key="8">
    <source>
        <dbReference type="Proteomes" id="UP000010793"/>
    </source>
</evidence>
<keyword evidence="3" id="KW-0732">Signal</keyword>
<proteinExistence type="inferred from homology"/>
<evidence type="ECO:0000256" key="4">
    <source>
        <dbReference type="RuleBase" id="RU003744"/>
    </source>
</evidence>
<sequence>MKRILILFSMIIFAISCSKTETQNTQTGADNSLQKVKEKGKLVLGLDDTFAPMGFRDEAGNVVGFDIDLAQEVANRLGVKLEVKPIDWASGILSLNKGDVDMLWNGFTINETRKQQINFSKPYLNNRLIIVKSSDRKDINSKEDLKGKVLGVQVGSNQEALEADPISKEAKEVRPYDVNVNAFLDLQAKRIDVVVIDEVAARYYIAEENVNFEVVENSPLTEELYGIGFRKNDVELLNAVDKALDDMRADGKAAEISTKWFGKDIVVK</sequence>
<name>A0A3B6W3M2_BRAPL</name>
<dbReference type="InterPro" id="IPR018313">
    <property type="entry name" value="SBP_3_CS"/>
</dbReference>
<keyword evidence="8" id="KW-1185">Reference proteome</keyword>
<dbReference type="PANTHER" id="PTHR35936:SF34">
    <property type="entry name" value="ABC TRANSPORTER EXTRACELLULAR-BINDING PROTEIN YCKB-RELATED"/>
    <property type="match status" value="1"/>
</dbReference>
<dbReference type="GO" id="GO:0030313">
    <property type="term" value="C:cell envelope"/>
    <property type="evidence" value="ECO:0007669"/>
    <property type="project" value="UniProtKB-SubCell"/>
</dbReference>
<protein>
    <submittedName>
        <fullName evidence="7">Polar amino acid uptake ABC transporter amino acid-binding protein</fullName>
    </submittedName>
</protein>
<feature type="domain" description="Solute-binding protein family 3/N-terminal" evidence="5">
    <location>
        <begin position="41"/>
        <end position="264"/>
    </location>
</feature>
<dbReference type="PROSITE" id="PS01039">
    <property type="entry name" value="SBP_BACTERIAL_3"/>
    <property type="match status" value="1"/>
</dbReference>
<evidence type="ECO:0000256" key="2">
    <source>
        <dbReference type="ARBA" id="ARBA00010333"/>
    </source>
</evidence>
<dbReference type="InterPro" id="IPR001320">
    <property type="entry name" value="Iontro_rcpt_C"/>
</dbReference>
<dbReference type="GO" id="GO:0016020">
    <property type="term" value="C:membrane"/>
    <property type="evidence" value="ECO:0007669"/>
    <property type="project" value="InterPro"/>
</dbReference>
<dbReference type="SMART" id="SM00079">
    <property type="entry name" value="PBPe"/>
    <property type="match status" value="1"/>
</dbReference>
<organism evidence="7 8">
    <name type="scientific">Brachyspira pilosicoli P43/6/78</name>
    <dbReference type="NCBI Taxonomy" id="1042417"/>
    <lineage>
        <taxon>Bacteria</taxon>
        <taxon>Pseudomonadati</taxon>
        <taxon>Spirochaetota</taxon>
        <taxon>Spirochaetia</taxon>
        <taxon>Brachyspirales</taxon>
        <taxon>Brachyspiraceae</taxon>
        <taxon>Brachyspira</taxon>
    </lineage>
</organism>
<accession>A0A3B6W3M2</accession>
<dbReference type="RefSeq" id="WP_015274809.1">
    <property type="nucleotide sequence ID" value="NC_019908.1"/>
</dbReference>
<dbReference type="SMART" id="SM00062">
    <property type="entry name" value="PBPb"/>
    <property type="match status" value="1"/>
</dbReference>
<dbReference type="Proteomes" id="UP000010793">
    <property type="component" value="Chromosome"/>
</dbReference>
<dbReference type="Gene3D" id="3.40.190.10">
    <property type="entry name" value="Periplasmic binding protein-like II"/>
    <property type="match status" value="2"/>
</dbReference>
<dbReference type="Pfam" id="PF00497">
    <property type="entry name" value="SBP_bac_3"/>
    <property type="match status" value="1"/>
</dbReference>
<evidence type="ECO:0000259" key="5">
    <source>
        <dbReference type="SMART" id="SM00062"/>
    </source>
</evidence>
<dbReference type="SUPFAM" id="SSF53850">
    <property type="entry name" value="Periplasmic binding protein-like II"/>
    <property type="match status" value="1"/>
</dbReference>
<dbReference type="CDD" id="cd00996">
    <property type="entry name" value="PBP2_AatB_like"/>
    <property type="match status" value="1"/>
</dbReference>
<comment type="subcellular location">
    <subcellularLocation>
        <location evidence="1">Cell envelope</location>
    </subcellularLocation>
</comment>
<evidence type="ECO:0000259" key="6">
    <source>
        <dbReference type="SMART" id="SM00079"/>
    </source>
</evidence>
<dbReference type="InterPro" id="IPR001638">
    <property type="entry name" value="Solute-binding_3/MltF_N"/>
</dbReference>
<dbReference type="KEGG" id="bpip:BPP43_10135"/>
<dbReference type="AlphaFoldDB" id="A0A3B6W3M2"/>
<dbReference type="GO" id="GO:0015276">
    <property type="term" value="F:ligand-gated monoatomic ion channel activity"/>
    <property type="evidence" value="ECO:0007669"/>
    <property type="project" value="InterPro"/>
</dbReference>